<feature type="compositionally biased region" description="Low complexity" evidence="4">
    <location>
        <begin position="481"/>
        <end position="498"/>
    </location>
</feature>
<dbReference type="Pfam" id="PF00575">
    <property type="entry name" value="S1"/>
    <property type="match status" value="4"/>
</dbReference>
<dbReference type="Gene3D" id="2.40.50.140">
    <property type="entry name" value="Nucleic acid-binding proteins"/>
    <property type="match status" value="4"/>
</dbReference>
<name>A0ABQ3CGA1_9ACTN</name>
<feature type="domain" description="S1 motif" evidence="5">
    <location>
        <begin position="245"/>
        <end position="313"/>
    </location>
</feature>
<comment type="similarity">
    <text evidence="1">Belongs to the bacterial ribosomal protein bS1 family.</text>
</comment>
<dbReference type="InterPro" id="IPR012340">
    <property type="entry name" value="NA-bd_OB-fold"/>
</dbReference>
<proteinExistence type="inferred from homology"/>
<dbReference type="CDD" id="cd05688">
    <property type="entry name" value="S1_RPS1_repeat_ec3"/>
    <property type="match status" value="1"/>
</dbReference>
<accession>A0ABQ3CGA1</accession>
<dbReference type="SMART" id="SM00316">
    <property type="entry name" value="S1"/>
    <property type="match status" value="4"/>
</dbReference>
<feature type="domain" description="S1 motif" evidence="5">
    <location>
        <begin position="159"/>
        <end position="224"/>
    </location>
</feature>
<dbReference type="PROSITE" id="PS50126">
    <property type="entry name" value="S1"/>
    <property type="match status" value="4"/>
</dbReference>
<dbReference type="CDD" id="cd04465">
    <property type="entry name" value="S1_RPS1_repeat_ec2_hs2"/>
    <property type="match status" value="1"/>
</dbReference>
<gene>
    <name evidence="6" type="primary">rpsA</name>
    <name evidence="6" type="ORF">GCM10010345_16290</name>
</gene>
<dbReference type="NCBIfam" id="NF005208">
    <property type="entry name" value="PRK06676.1"/>
    <property type="match status" value="1"/>
</dbReference>
<dbReference type="PANTHER" id="PTHR10724">
    <property type="entry name" value="30S RIBOSOMAL PROTEIN S1"/>
    <property type="match status" value="1"/>
</dbReference>
<dbReference type="Proteomes" id="UP000653644">
    <property type="component" value="Unassembled WGS sequence"/>
</dbReference>
<organism evidence="6 7">
    <name type="scientific">Streptomyces canarius</name>
    <dbReference type="NCBI Taxonomy" id="285453"/>
    <lineage>
        <taxon>Bacteria</taxon>
        <taxon>Bacillati</taxon>
        <taxon>Actinomycetota</taxon>
        <taxon>Actinomycetes</taxon>
        <taxon>Kitasatosporales</taxon>
        <taxon>Streptomycetaceae</taxon>
        <taxon>Streptomyces</taxon>
    </lineage>
</organism>
<feature type="domain" description="S1 motif" evidence="5">
    <location>
        <begin position="72"/>
        <end position="141"/>
    </location>
</feature>
<evidence type="ECO:0000313" key="6">
    <source>
        <dbReference type="EMBL" id="GHA12426.1"/>
    </source>
</evidence>
<comment type="caution">
    <text evidence="6">The sequence shown here is derived from an EMBL/GenBank/DDBJ whole genome shotgun (WGS) entry which is preliminary data.</text>
</comment>
<dbReference type="GO" id="GO:0005840">
    <property type="term" value="C:ribosome"/>
    <property type="evidence" value="ECO:0007669"/>
    <property type="project" value="UniProtKB-KW"/>
</dbReference>
<keyword evidence="2 6" id="KW-0689">Ribosomal protein</keyword>
<protein>
    <submittedName>
        <fullName evidence="6">30S ribosomal protein S1</fullName>
    </submittedName>
</protein>
<reference evidence="7" key="1">
    <citation type="journal article" date="2019" name="Int. J. Syst. Evol. Microbiol.">
        <title>The Global Catalogue of Microorganisms (GCM) 10K type strain sequencing project: providing services to taxonomists for standard genome sequencing and annotation.</title>
        <authorList>
            <consortium name="The Broad Institute Genomics Platform"/>
            <consortium name="The Broad Institute Genome Sequencing Center for Infectious Disease"/>
            <person name="Wu L."/>
            <person name="Ma J."/>
        </authorList>
    </citation>
    <scope>NUCLEOTIDE SEQUENCE [LARGE SCALE GENOMIC DNA]</scope>
    <source>
        <strain evidence="7">JCM 4733</strain>
    </source>
</reference>
<evidence type="ECO:0000259" key="5">
    <source>
        <dbReference type="PROSITE" id="PS50126"/>
    </source>
</evidence>
<feature type="domain" description="S1 motif" evidence="5">
    <location>
        <begin position="330"/>
        <end position="399"/>
    </location>
</feature>
<keyword evidence="3" id="KW-0687">Ribonucleoprotein</keyword>
<evidence type="ECO:0000256" key="3">
    <source>
        <dbReference type="ARBA" id="ARBA00023274"/>
    </source>
</evidence>
<evidence type="ECO:0000313" key="7">
    <source>
        <dbReference type="Proteomes" id="UP000653644"/>
    </source>
</evidence>
<sequence>MALPWLSGFFRAKRAPGVSSTYDFNVRTGALSHMTSSTETTATTPQVAVNDIGNEEAFLAAIDETIKYFNDGDIVDGVIVKVDRDEVLLDIGYKTEGVIPSRELSIKHDVDPNEVVAVGDEIEALVLQKEDKEGRLILSKKRAQYERAWGTIEKIKEEDGIVTGTVIEVVKGGLILDIGLRGFLPASLVEMRRVRDLQPYVGKELEAKIIELDKNRNNVVLSRRAWLEQTQSEVRQTFLTTLQKGQVRSGVVSSIVNFGAFVDLGGVDGLVHVSELSWKHIDHPSEVVEVGQEVTVEVLDVDMDRERVSLSLKATQEDPWQQFARTHQIGQVVPGKVTKLVPFGAFVRVDEGIEGLVHISELAERHVEIPEQVVQVNDEIFVKVIDIDLERRRISLSLKQANESFGADPTAVEFDPTLYGMAASYDDQGNYIYPEGFDPETNDWLPGYEKQREEWERQYAEAQSRFEQHQQQVIKSREADAAAAAEGGEAAAPAATGGSYSSEGADTSGALASDEALAALREKLAGGQS</sequence>
<dbReference type="PRINTS" id="PR00681">
    <property type="entry name" value="RIBOSOMALS1"/>
</dbReference>
<dbReference type="InterPro" id="IPR050437">
    <property type="entry name" value="Ribos_protein_bS1-like"/>
</dbReference>
<evidence type="ECO:0000256" key="1">
    <source>
        <dbReference type="ARBA" id="ARBA00006767"/>
    </source>
</evidence>
<evidence type="ECO:0000256" key="4">
    <source>
        <dbReference type="SAM" id="MobiDB-lite"/>
    </source>
</evidence>
<dbReference type="SUPFAM" id="SSF50249">
    <property type="entry name" value="Nucleic acid-binding proteins"/>
    <property type="match status" value="4"/>
</dbReference>
<dbReference type="InterPro" id="IPR003029">
    <property type="entry name" value="S1_domain"/>
</dbReference>
<feature type="region of interest" description="Disordered" evidence="4">
    <location>
        <begin position="464"/>
        <end position="508"/>
    </location>
</feature>
<dbReference type="NCBIfam" id="NF005911">
    <property type="entry name" value="PRK07899.1"/>
    <property type="match status" value="1"/>
</dbReference>
<dbReference type="PANTHER" id="PTHR10724:SF7">
    <property type="entry name" value="SMALL RIBOSOMAL SUBUNIT PROTEIN BS1C"/>
    <property type="match status" value="1"/>
</dbReference>
<dbReference type="InterPro" id="IPR035104">
    <property type="entry name" value="Ribosomal_protein_S1-like"/>
</dbReference>
<dbReference type="EMBL" id="BMVN01000004">
    <property type="protein sequence ID" value="GHA12426.1"/>
    <property type="molecule type" value="Genomic_DNA"/>
</dbReference>
<evidence type="ECO:0000256" key="2">
    <source>
        <dbReference type="ARBA" id="ARBA00022980"/>
    </source>
</evidence>
<dbReference type="CDD" id="cd05687">
    <property type="entry name" value="S1_RPS1_repeat_ec1_hs1"/>
    <property type="match status" value="1"/>
</dbReference>
<keyword evidence="7" id="KW-1185">Reference proteome</keyword>